<dbReference type="Gene3D" id="1.20.140.10">
    <property type="entry name" value="Butyryl-CoA Dehydrogenase, subunit A, domain 3"/>
    <property type="match status" value="1"/>
</dbReference>
<proteinExistence type="inferred from homology"/>
<evidence type="ECO:0000256" key="1">
    <source>
        <dbReference type="ARBA" id="ARBA00001974"/>
    </source>
</evidence>
<dbReference type="InterPro" id="IPR046373">
    <property type="entry name" value="Acyl-CoA_Oxase/DH_mid-dom_sf"/>
</dbReference>
<keyword evidence="5" id="KW-0560">Oxidoreductase</keyword>
<dbReference type="InterPro" id="IPR037069">
    <property type="entry name" value="AcylCoA_DH/ox_N_sf"/>
</dbReference>
<evidence type="ECO:0000256" key="5">
    <source>
        <dbReference type="RuleBase" id="RU362125"/>
    </source>
</evidence>
<organism evidence="9 10">
    <name type="scientific">Berryella intestinalis</name>
    <dbReference type="NCBI Taxonomy" id="1531429"/>
    <lineage>
        <taxon>Bacteria</taxon>
        <taxon>Bacillati</taxon>
        <taxon>Actinomycetota</taxon>
        <taxon>Coriobacteriia</taxon>
        <taxon>Eggerthellales</taxon>
        <taxon>Eggerthellaceae</taxon>
        <taxon>Berryella</taxon>
    </lineage>
</organism>
<dbReference type="InterPro" id="IPR013786">
    <property type="entry name" value="AcylCoA_DH/ox_N"/>
</dbReference>
<protein>
    <submittedName>
        <fullName evidence="9">Acyl-CoA dehydrogenase</fullName>
    </submittedName>
</protein>
<comment type="similarity">
    <text evidence="2 5">Belongs to the acyl-CoA dehydrogenase family.</text>
</comment>
<dbReference type="SUPFAM" id="SSF47203">
    <property type="entry name" value="Acyl-CoA dehydrogenase C-terminal domain-like"/>
    <property type="match status" value="1"/>
</dbReference>
<keyword evidence="3 5" id="KW-0285">Flavoprotein</keyword>
<feature type="domain" description="Acyl-CoA dehydrogenase/oxidase N-terminal" evidence="8">
    <location>
        <begin position="6"/>
        <end position="106"/>
    </location>
</feature>
<dbReference type="PANTHER" id="PTHR43884">
    <property type="entry name" value="ACYL-COA DEHYDROGENASE"/>
    <property type="match status" value="1"/>
</dbReference>
<evidence type="ECO:0000313" key="10">
    <source>
        <dbReference type="Proteomes" id="UP000031121"/>
    </source>
</evidence>
<dbReference type="Pfam" id="PF00441">
    <property type="entry name" value="Acyl-CoA_dh_1"/>
    <property type="match status" value="1"/>
</dbReference>
<reference evidence="9 10" key="2">
    <citation type="journal article" date="2015" name="Genome Announc.">
        <title>Complete Genome Sequence of Coriobacteriaceae Strain 68-1-3, a Novel Mucus-Degrading Isolate from the Swine Intestinal Tract.</title>
        <authorList>
            <person name="Looft T."/>
            <person name="Bayles D.O."/>
            <person name="Alt D.P."/>
            <person name="Stanton T.B."/>
        </authorList>
    </citation>
    <scope>NUCLEOTIDE SEQUENCE [LARGE SCALE GENOMIC DNA]</scope>
    <source>
        <strain evidence="9 10">68-1-3</strain>
    </source>
</reference>
<dbReference type="STRING" id="1531429.JI75_08570"/>
<dbReference type="Gene3D" id="2.40.110.10">
    <property type="entry name" value="Butyryl-CoA Dehydrogenase, subunit A, domain 2"/>
    <property type="match status" value="1"/>
</dbReference>
<dbReference type="Pfam" id="PF02770">
    <property type="entry name" value="Acyl-CoA_dh_M"/>
    <property type="match status" value="1"/>
</dbReference>
<evidence type="ECO:0000313" key="9">
    <source>
        <dbReference type="EMBL" id="AJC12694.1"/>
    </source>
</evidence>
<feature type="domain" description="Acyl-CoA dehydrogenase/oxidase C-terminal" evidence="6">
    <location>
        <begin position="236"/>
        <end position="356"/>
    </location>
</feature>
<evidence type="ECO:0000256" key="3">
    <source>
        <dbReference type="ARBA" id="ARBA00022630"/>
    </source>
</evidence>
<dbReference type="Proteomes" id="UP000031121">
    <property type="component" value="Chromosome"/>
</dbReference>
<dbReference type="HOGENOM" id="CLU_018204_3_2_11"/>
<evidence type="ECO:0000256" key="2">
    <source>
        <dbReference type="ARBA" id="ARBA00009347"/>
    </source>
</evidence>
<dbReference type="RefSeq" id="WP_039690127.1">
    <property type="nucleotide sequence ID" value="NZ_CP009302.1"/>
</dbReference>
<dbReference type="CDD" id="cd00567">
    <property type="entry name" value="ACAD"/>
    <property type="match status" value="1"/>
</dbReference>
<reference evidence="10" key="1">
    <citation type="submission" date="2014-08" db="EMBL/GenBank/DDBJ databases">
        <title>Coriobacteriaceae sp. complete genome.</title>
        <authorList>
            <person name="Looft T."/>
            <person name="Bayles D.O."/>
            <person name="Stanton T.B."/>
        </authorList>
    </citation>
    <scope>NUCLEOTIDE SEQUENCE [LARGE SCALE GENOMIC DNA]</scope>
    <source>
        <strain evidence="10">68-1-3</strain>
    </source>
</reference>
<sequence length="376" mass="40669">MSDCYQKAKDFAEQHIAPLAGKIDSESAFPAELFDQIGEAGFFALLIPKNQGGWGMGLKEHQEVCLAFAESCPTVGLCYMMHNVALFTILCRAGDDLKARIVEEVVENRKCLALAYSEFGTGTHFYLPQTTATRTDGSVRLKGLKSMVTSAEYASFYLVLSNTSDGTEGISNWVVPLETPGLSFKSESWHGMGMRGNVSCPMELDDVELGDFWRIGAEGEGESQVFEQVAPPFILGLAAVYTGLAEQQCQIALDHAKRRAYPDGTSLTQIETVQLHLSDLYIKAQSSKMLTVEAARAMEAQEPDALAKVIAARINASENAIEASRIAMRVGGGKAYNGATAVERLTRDAYAGQIMAPSVDVLHVWLGKALAGLPLL</sequence>
<dbReference type="InterPro" id="IPR036250">
    <property type="entry name" value="AcylCo_DH-like_C"/>
</dbReference>
<dbReference type="InterPro" id="IPR009100">
    <property type="entry name" value="AcylCoA_DH/oxidase_NM_dom_sf"/>
</dbReference>
<evidence type="ECO:0000259" key="7">
    <source>
        <dbReference type="Pfam" id="PF02770"/>
    </source>
</evidence>
<dbReference type="GO" id="GO:0003995">
    <property type="term" value="F:acyl-CoA dehydrogenase activity"/>
    <property type="evidence" value="ECO:0007669"/>
    <property type="project" value="TreeGrafter"/>
</dbReference>
<dbReference type="InterPro" id="IPR009075">
    <property type="entry name" value="AcylCo_DH/oxidase_C"/>
</dbReference>
<accession>A0A0A8B5S3</accession>
<dbReference type="OrthoDB" id="571684at2"/>
<keyword evidence="4 5" id="KW-0274">FAD</keyword>
<dbReference type="SUPFAM" id="SSF56645">
    <property type="entry name" value="Acyl-CoA dehydrogenase NM domain-like"/>
    <property type="match status" value="1"/>
</dbReference>
<dbReference type="PANTHER" id="PTHR43884:SF12">
    <property type="entry name" value="ISOVALERYL-COA DEHYDROGENASE, MITOCHONDRIAL-RELATED"/>
    <property type="match status" value="1"/>
</dbReference>
<dbReference type="GO" id="GO:0050660">
    <property type="term" value="F:flavin adenine dinucleotide binding"/>
    <property type="evidence" value="ECO:0007669"/>
    <property type="project" value="InterPro"/>
</dbReference>
<keyword evidence="10" id="KW-1185">Reference proteome</keyword>
<dbReference type="Pfam" id="PF02771">
    <property type="entry name" value="Acyl-CoA_dh_N"/>
    <property type="match status" value="1"/>
</dbReference>
<feature type="domain" description="Acyl-CoA oxidase/dehydrogenase middle" evidence="7">
    <location>
        <begin position="113"/>
        <end position="207"/>
    </location>
</feature>
<dbReference type="Gene3D" id="1.10.540.10">
    <property type="entry name" value="Acyl-CoA dehydrogenase/oxidase, N-terminal domain"/>
    <property type="match status" value="1"/>
</dbReference>
<name>A0A0A8B5S3_9ACTN</name>
<dbReference type="InterPro" id="IPR006091">
    <property type="entry name" value="Acyl-CoA_Oxase/DH_mid-dom"/>
</dbReference>
<evidence type="ECO:0000259" key="8">
    <source>
        <dbReference type="Pfam" id="PF02771"/>
    </source>
</evidence>
<dbReference type="PIRSF" id="PIRSF016578">
    <property type="entry name" value="HsaA"/>
    <property type="match status" value="1"/>
</dbReference>
<evidence type="ECO:0000256" key="4">
    <source>
        <dbReference type="ARBA" id="ARBA00022827"/>
    </source>
</evidence>
<comment type="cofactor">
    <cofactor evidence="1 5">
        <name>FAD</name>
        <dbReference type="ChEBI" id="CHEBI:57692"/>
    </cofactor>
</comment>
<dbReference type="EMBL" id="CP009302">
    <property type="protein sequence ID" value="AJC12694.1"/>
    <property type="molecule type" value="Genomic_DNA"/>
</dbReference>
<dbReference type="KEGG" id="cbac:JI75_08570"/>
<gene>
    <name evidence="9" type="ORF">JI75_08570</name>
</gene>
<dbReference type="AlphaFoldDB" id="A0A0A8B5S3"/>
<evidence type="ECO:0000259" key="6">
    <source>
        <dbReference type="Pfam" id="PF00441"/>
    </source>
</evidence>